<organism evidence="2 3">
    <name type="scientific">Byssothecium circinans</name>
    <dbReference type="NCBI Taxonomy" id="147558"/>
    <lineage>
        <taxon>Eukaryota</taxon>
        <taxon>Fungi</taxon>
        <taxon>Dikarya</taxon>
        <taxon>Ascomycota</taxon>
        <taxon>Pezizomycotina</taxon>
        <taxon>Dothideomycetes</taxon>
        <taxon>Pleosporomycetidae</taxon>
        <taxon>Pleosporales</taxon>
        <taxon>Massarineae</taxon>
        <taxon>Massarinaceae</taxon>
        <taxon>Byssothecium</taxon>
    </lineage>
</organism>
<gene>
    <name evidence="2" type="ORF">CC80DRAFT_553714</name>
</gene>
<sequence>MTITTLPLFGKPKPTTYPTPARPAPKPRHAHTQALHGFFKPNSPNPIRKSQISRPQALLSVRSALSPILEDPSSPVPRALKAFLRPNPPHLVKDTQISRAQVIRSSKSKLPPIAENPSSPVHRTLRDFFRPSAPRPIRKTQISRPRVSLSFESALSPIIENPSSPVPTPSPMTGSTALAMPAYVSRWSASTVDTTAQLLPQGTPICSVFPIQYYLPHVSTDCTDVYTTDDWVAYDMREPDEEAETEALILDDVDLPFIDEESFSYYPKATASGAEAEADGAWEGEVGENEEEWVLGGELKRVKVVEEEKSVEVVEKKKKKKTLVKKKAGYVFWLEKKIGALMKKMKKLRLKE</sequence>
<dbReference type="OrthoDB" id="3801346at2759"/>
<protein>
    <submittedName>
        <fullName evidence="2">Uncharacterized protein</fullName>
    </submittedName>
</protein>
<reference evidence="2" key="1">
    <citation type="journal article" date="2020" name="Stud. Mycol.">
        <title>101 Dothideomycetes genomes: a test case for predicting lifestyles and emergence of pathogens.</title>
        <authorList>
            <person name="Haridas S."/>
            <person name="Albert R."/>
            <person name="Binder M."/>
            <person name="Bloem J."/>
            <person name="Labutti K."/>
            <person name="Salamov A."/>
            <person name="Andreopoulos B."/>
            <person name="Baker S."/>
            <person name="Barry K."/>
            <person name="Bills G."/>
            <person name="Bluhm B."/>
            <person name="Cannon C."/>
            <person name="Castanera R."/>
            <person name="Culley D."/>
            <person name="Daum C."/>
            <person name="Ezra D."/>
            <person name="Gonzalez J."/>
            <person name="Henrissat B."/>
            <person name="Kuo A."/>
            <person name="Liang C."/>
            <person name="Lipzen A."/>
            <person name="Lutzoni F."/>
            <person name="Magnuson J."/>
            <person name="Mondo S."/>
            <person name="Nolan M."/>
            <person name="Ohm R."/>
            <person name="Pangilinan J."/>
            <person name="Park H.-J."/>
            <person name="Ramirez L."/>
            <person name="Alfaro M."/>
            <person name="Sun H."/>
            <person name="Tritt A."/>
            <person name="Yoshinaga Y."/>
            <person name="Zwiers L.-H."/>
            <person name="Turgeon B."/>
            <person name="Goodwin S."/>
            <person name="Spatafora J."/>
            <person name="Crous P."/>
            <person name="Grigoriev I."/>
        </authorList>
    </citation>
    <scope>NUCLEOTIDE SEQUENCE</scope>
    <source>
        <strain evidence="2">CBS 675.92</strain>
    </source>
</reference>
<accession>A0A6A5TH13</accession>
<dbReference type="EMBL" id="ML977020">
    <property type="protein sequence ID" value="KAF1951049.1"/>
    <property type="molecule type" value="Genomic_DNA"/>
</dbReference>
<dbReference type="AlphaFoldDB" id="A0A6A5TH13"/>
<feature type="compositionally biased region" description="Pro residues" evidence="1">
    <location>
        <begin position="15"/>
        <end position="24"/>
    </location>
</feature>
<name>A0A6A5TH13_9PLEO</name>
<evidence type="ECO:0000256" key="1">
    <source>
        <dbReference type="SAM" id="MobiDB-lite"/>
    </source>
</evidence>
<feature type="region of interest" description="Disordered" evidence="1">
    <location>
        <begin position="1"/>
        <end position="31"/>
    </location>
</feature>
<evidence type="ECO:0000313" key="3">
    <source>
        <dbReference type="Proteomes" id="UP000800035"/>
    </source>
</evidence>
<keyword evidence="3" id="KW-1185">Reference proteome</keyword>
<proteinExistence type="predicted"/>
<evidence type="ECO:0000313" key="2">
    <source>
        <dbReference type="EMBL" id="KAF1951049.1"/>
    </source>
</evidence>
<dbReference type="Proteomes" id="UP000800035">
    <property type="component" value="Unassembled WGS sequence"/>
</dbReference>